<gene>
    <name evidence="3" type="ORF">FH972_021567</name>
</gene>
<evidence type="ECO:0000256" key="1">
    <source>
        <dbReference type="SAM" id="MobiDB-lite"/>
    </source>
</evidence>
<keyword evidence="4" id="KW-1185">Reference proteome</keyword>
<proteinExistence type="predicted"/>
<evidence type="ECO:0000256" key="2">
    <source>
        <dbReference type="SAM" id="Phobius"/>
    </source>
</evidence>
<dbReference type="Proteomes" id="UP000327013">
    <property type="component" value="Unassembled WGS sequence"/>
</dbReference>
<feature type="region of interest" description="Disordered" evidence="1">
    <location>
        <begin position="92"/>
        <end position="175"/>
    </location>
</feature>
<dbReference type="InterPro" id="IPR036259">
    <property type="entry name" value="MFS_trans_sf"/>
</dbReference>
<keyword evidence="2" id="KW-1133">Transmembrane helix</keyword>
<protein>
    <recommendedName>
        <fullName evidence="5">Nodulin-like domain-containing protein</fullName>
    </recommendedName>
</protein>
<sequence length="209" mass="22647">MGMYAMGIPAGILVDNRGPRWGVLVGAVSLACGYFPIYKGFGLSAFFFAALANVTFSNNTGDFLLLLAAGTLCLNAASFFFIRLIPSSKYSSIPSDDDAEPNRLHLTKSHDSEPSQQRGEFDHDSQAPNTSQPPGRTDGNGQYGGISSLESGTFEQHRHSQEESDHEDDAHHKPPTLDITGLALLKHIEFWQLFAMMGLLAGVGLMTIK</sequence>
<feature type="compositionally biased region" description="Basic and acidic residues" evidence="1">
    <location>
        <begin position="155"/>
        <end position="172"/>
    </location>
</feature>
<feature type="transmembrane region" description="Helical" evidence="2">
    <location>
        <begin position="63"/>
        <end position="85"/>
    </location>
</feature>
<comment type="caution">
    <text evidence="3">The sequence shown here is derived from an EMBL/GenBank/DDBJ whole genome shotgun (WGS) entry which is preliminary data.</text>
</comment>
<dbReference type="SUPFAM" id="SSF103473">
    <property type="entry name" value="MFS general substrate transporter"/>
    <property type="match status" value="1"/>
</dbReference>
<accession>A0A5N6KQA7</accession>
<reference evidence="3 4" key="1">
    <citation type="submission" date="2019-06" db="EMBL/GenBank/DDBJ databases">
        <title>A chromosomal-level reference genome of Carpinus fangiana (Coryloideae, Betulaceae).</title>
        <authorList>
            <person name="Yang X."/>
            <person name="Wang Z."/>
            <person name="Zhang L."/>
            <person name="Hao G."/>
            <person name="Liu J."/>
            <person name="Yang Y."/>
        </authorList>
    </citation>
    <scope>NUCLEOTIDE SEQUENCE [LARGE SCALE GENOMIC DNA]</scope>
    <source>
        <strain evidence="3">Cfa_2016G</strain>
        <tissue evidence="3">Leaf</tissue>
    </source>
</reference>
<keyword evidence="2" id="KW-0812">Transmembrane</keyword>
<evidence type="ECO:0000313" key="4">
    <source>
        <dbReference type="Proteomes" id="UP000327013"/>
    </source>
</evidence>
<dbReference type="AlphaFoldDB" id="A0A5N6KQA7"/>
<dbReference type="EMBL" id="VIBQ01000009">
    <property type="protein sequence ID" value="KAB8337265.1"/>
    <property type="molecule type" value="Genomic_DNA"/>
</dbReference>
<keyword evidence="2" id="KW-0472">Membrane</keyword>
<name>A0A5N6KQA7_9ROSI</name>
<feature type="transmembrane region" description="Helical" evidence="2">
    <location>
        <begin position="21"/>
        <end position="51"/>
    </location>
</feature>
<evidence type="ECO:0008006" key="5">
    <source>
        <dbReference type="Google" id="ProtNLM"/>
    </source>
</evidence>
<feature type="compositionally biased region" description="Basic and acidic residues" evidence="1">
    <location>
        <begin position="100"/>
        <end position="125"/>
    </location>
</feature>
<organism evidence="3 4">
    <name type="scientific">Carpinus fangiana</name>
    <dbReference type="NCBI Taxonomy" id="176857"/>
    <lineage>
        <taxon>Eukaryota</taxon>
        <taxon>Viridiplantae</taxon>
        <taxon>Streptophyta</taxon>
        <taxon>Embryophyta</taxon>
        <taxon>Tracheophyta</taxon>
        <taxon>Spermatophyta</taxon>
        <taxon>Magnoliopsida</taxon>
        <taxon>eudicotyledons</taxon>
        <taxon>Gunneridae</taxon>
        <taxon>Pentapetalae</taxon>
        <taxon>rosids</taxon>
        <taxon>fabids</taxon>
        <taxon>Fagales</taxon>
        <taxon>Betulaceae</taxon>
        <taxon>Carpinus</taxon>
    </lineage>
</organism>
<dbReference type="OrthoDB" id="410267at2759"/>
<evidence type="ECO:0000313" key="3">
    <source>
        <dbReference type="EMBL" id="KAB8337265.1"/>
    </source>
</evidence>
<feature type="transmembrane region" description="Helical" evidence="2">
    <location>
        <begin position="190"/>
        <end position="208"/>
    </location>
</feature>